<feature type="compositionally biased region" description="Low complexity" evidence="1">
    <location>
        <begin position="1"/>
        <end position="13"/>
    </location>
</feature>
<dbReference type="RefSeq" id="WP_344717199.1">
    <property type="nucleotide sequence ID" value="NZ_BAAAYG010000001.1"/>
</dbReference>
<dbReference type="Proteomes" id="UP001501736">
    <property type="component" value="Unassembled WGS sequence"/>
</dbReference>
<accession>A0ABP6RAE2</accession>
<feature type="transmembrane region" description="Helical" evidence="2">
    <location>
        <begin position="91"/>
        <end position="111"/>
    </location>
</feature>
<feature type="transmembrane region" description="Helical" evidence="2">
    <location>
        <begin position="44"/>
        <end position="71"/>
    </location>
</feature>
<proteinExistence type="predicted"/>
<feature type="transmembrane region" description="Helical" evidence="2">
    <location>
        <begin position="248"/>
        <end position="270"/>
    </location>
</feature>
<keyword evidence="4" id="KW-0378">Hydrolase</keyword>
<feature type="transmembrane region" description="Helical" evidence="2">
    <location>
        <begin position="166"/>
        <end position="184"/>
    </location>
</feature>
<name>A0ABP6RAE2_9MICC</name>
<keyword evidence="2" id="KW-0812">Transmembrane</keyword>
<keyword evidence="4" id="KW-0482">Metalloprotease</keyword>
<keyword evidence="2" id="KW-0472">Membrane</keyword>
<comment type="caution">
    <text evidence="4">The sequence shown here is derived from an EMBL/GenBank/DDBJ whole genome shotgun (WGS) entry which is preliminary data.</text>
</comment>
<feature type="transmembrane region" description="Helical" evidence="2">
    <location>
        <begin position="196"/>
        <end position="217"/>
    </location>
</feature>
<evidence type="ECO:0000256" key="2">
    <source>
        <dbReference type="SAM" id="Phobius"/>
    </source>
</evidence>
<feature type="transmembrane region" description="Helical" evidence="2">
    <location>
        <begin position="223"/>
        <end position="241"/>
    </location>
</feature>
<dbReference type="GO" id="GO:0008237">
    <property type="term" value="F:metallopeptidase activity"/>
    <property type="evidence" value="ECO:0007669"/>
    <property type="project" value="UniProtKB-KW"/>
</dbReference>
<sequence length="323" mass="34302">MPSSTTTDVTTPPDSMPCPDEEPAPPVHHRLARSWPQYRWWKPLLGLVLSAVIYAVGGFVLMVAVLLSLLIRDPDAEFPATLDVYDPWGFTLIFGTVALMLPALLLGFRLAGCRPVGLLSSVAGRLRWTMMARCLVPAVVAAAGMAAVSAWAQLGEGGARQMGLQVPWPMLLLALVLVPMQAAAEEYIFRGALMQTLGAWLKHPGWAILLPVPLFVLGHDYDLPGQLAIAVFALGTAWITWRTGGLEAAIALHVVNNLAVSLLGFGGIGDLAATEVGWPVALADAAAVAAFVLWVEQRIVRARTVSPASRAGSLDSPGRPGGR</sequence>
<feature type="region of interest" description="Disordered" evidence="1">
    <location>
        <begin position="1"/>
        <end position="25"/>
    </location>
</feature>
<reference evidence="5" key="1">
    <citation type="journal article" date="2019" name="Int. J. Syst. Evol. Microbiol.">
        <title>The Global Catalogue of Microorganisms (GCM) 10K type strain sequencing project: providing services to taxonomists for standard genome sequencing and annotation.</title>
        <authorList>
            <consortium name="The Broad Institute Genomics Platform"/>
            <consortium name="The Broad Institute Genome Sequencing Center for Infectious Disease"/>
            <person name="Wu L."/>
            <person name="Ma J."/>
        </authorList>
    </citation>
    <scope>NUCLEOTIDE SEQUENCE [LARGE SCALE GENOMIC DNA]</scope>
    <source>
        <strain evidence="5">JCM 11483</strain>
    </source>
</reference>
<gene>
    <name evidence="4" type="ORF">GCM10020260_00750</name>
</gene>
<evidence type="ECO:0000313" key="4">
    <source>
        <dbReference type="EMBL" id="GAA3278543.1"/>
    </source>
</evidence>
<evidence type="ECO:0000256" key="1">
    <source>
        <dbReference type="SAM" id="MobiDB-lite"/>
    </source>
</evidence>
<dbReference type="Pfam" id="PF02517">
    <property type="entry name" value="Rce1-like"/>
    <property type="match status" value="1"/>
</dbReference>
<feature type="transmembrane region" description="Helical" evidence="2">
    <location>
        <begin position="132"/>
        <end position="154"/>
    </location>
</feature>
<evidence type="ECO:0000259" key="3">
    <source>
        <dbReference type="Pfam" id="PF02517"/>
    </source>
</evidence>
<evidence type="ECO:0000313" key="5">
    <source>
        <dbReference type="Proteomes" id="UP001501736"/>
    </source>
</evidence>
<feature type="domain" description="CAAX prenyl protease 2/Lysostaphin resistance protein A-like" evidence="3">
    <location>
        <begin position="168"/>
        <end position="258"/>
    </location>
</feature>
<protein>
    <submittedName>
        <fullName evidence="4">CPBP family intramembrane metalloprotease</fullName>
    </submittedName>
</protein>
<organism evidence="4 5">
    <name type="scientific">Nesterenkonia halobia</name>
    <dbReference type="NCBI Taxonomy" id="37922"/>
    <lineage>
        <taxon>Bacteria</taxon>
        <taxon>Bacillati</taxon>
        <taxon>Actinomycetota</taxon>
        <taxon>Actinomycetes</taxon>
        <taxon>Micrococcales</taxon>
        <taxon>Micrococcaceae</taxon>
        <taxon>Nesterenkonia</taxon>
    </lineage>
</organism>
<dbReference type="EMBL" id="BAAAYG010000001">
    <property type="protein sequence ID" value="GAA3278543.1"/>
    <property type="molecule type" value="Genomic_DNA"/>
</dbReference>
<keyword evidence="2" id="KW-1133">Transmembrane helix</keyword>
<keyword evidence="5" id="KW-1185">Reference proteome</keyword>
<feature type="transmembrane region" description="Helical" evidence="2">
    <location>
        <begin position="276"/>
        <end position="295"/>
    </location>
</feature>
<dbReference type="InterPro" id="IPR003675">
    <property type="entry name" value="Rce1/LyrA-like_dom"/>
</dbReference>
<keyword evidence="4" id="KW-0645">Protease</keyword>